<dbReference type="InterPro" id="IPR027417">
    <property type="entry name" value="P-loop_NTPase"/>
</dbReference>
<proteinExistence type="inferred from homology"/>
<accession>A0A0F8SAL6</accession>
<feature type="compositionally biased region" description="Low complexity" evidence="5">
    <location>
        <begin position="304"/>
        <end position="319"/>
    </location>
</feature>
<dbReference type="GO" id="GO:0043139">
    <property type="term" value="F:5'-3' DNA helicase activity"/>
    <property type="evidence" value="ECO:0007669"/>
    <property type="project" value="UniProtKB-EC"/>
</dbReference>
<dbReference type="InterPro" id="IPR008571">
    <property type="entry name" value="HerA-like"/>
</dbReference>
<dbReference type="InterPro" id="IPR002789">
    <property type="entry name" value="HerA_central"/>
</dbReference>
<dbReference type="SUPFAM" id="SSF52540">
    <property type="entry name" value="P-loop containing nucleoside triphosphate hydrolases"/>
    <property type="match status" value="1"/>
</dbReference>
<dbReference type="PANTHER" id="PTHR42957">
    <property type="entry name" value="HELICASE MJ1565-RELATED"/>
    <property type="match status" value="1"/>
</dbReference>
<gene>
    <name evidence="7" type="ORF">DU73_06320</name>
</gene>
<reference evidence="7" key="1">
    <citation type="journal article" date="2015" name="ISME J.">
        <title>Genomic and phenotypic differentiation among Methanosarcina mazei populations from Columbia River sediment.</title>
        <authorList>
            <person name="Youngblut N.D."/>
            <person name="Wirth J.S."/>
            <person name="Henriksen J.R."/>
            <person name="Smith M."/>
            <person name="Simon H."/>
            <person name="Metcalf W.W."/>
            <person name="Whitaker R.J."/>
        </authorList>
    </citation>
    <scope>NUCLEOTIDE SEQUENCE [LARGE SCALE GENOMIC DNA]</scope>
    <source>
        <strain evidence="7">1.H.A.2.8</strain>
    </source>
</reference>
<evidence type="ECO:0000256" key="2">
    <source>
        <dbReference type="ARBA" id="ARBA00034617"/>
    </source>
</evidence>
<feature type="region of interest" description="Disordered" evidence="5">
    <location>
        <begin position="340"/>
        <end position="377"/>
    </location>
</feature>
<dbReference type="GO" id="GO:0043138">
    <property type="term" value="F:3'-5' DNA helicase activity"/>
    <property type="evidence" value="ECO:0007669"/>
    <property type="project" value="UniProtKB-EC"/>
</dbReference>
<dbReference type="Pfam" id="PF01935">
    <property type="entry name" value="DUF87"/>
    <property type="match status" value="1"/>
</dbReference>
<feature type="domain" description="Helicase HerA central" evidence="6">
    <location>
        <begin position="552"/>
        <end position="781"/>
    </location>
</feature>
<comment type="catalytic activity">
    <reaction evidence="2">
        <text>Couples ATP hydrolysis with the unwinding of duplex DNA by translocating in the 3'-5' direction.</text>
        <dbReference type="EC" id="5.6.2.4"/>
    </reaction>
</comment>
<sequence length="1095" mass="123505">LSIRRQRQMCIRDRYKFKKNIETYINNYVSLLMRYKINVREIFYRTIGSAFMEYTEERTQNLEKILDSMQRGLEIADLFINKNYLININKCKPIPLESHQRSFSYISMFEISKIVYDAHENINDKLVSVYSALSNFGSSALLVIFSDTVGVKFYIGTRNINQPNIAKEILGKSLRGNFPGIEIREQSAPQIERLLESHIPDVYSNMAVSAVSIVSSPRDNDKDKFVQGMEKFIDSMSGEKYTAVLISSPLSKADLENKKRGYEELYSTLSQCAQANLTYSENNSEAIATGISDSFSKSINEGISDTTGTNMGTSSGTSKSRNRGQNFSLFIMGVNSGTSRGTTKGSFSGSSTGHTDTYSESESTSKTKSNTTTTTEGTSASIAITKQNKTVQVLLKKIDEQLERIKSCEAYGLWDSACYFISENPETSIVAANTYKALVAGEKTSVENSFINLWSNEFESSDTNLMIMDYLRYGLHPRFRYLPQNSGDGNYTEQIITPASMISGVEVPIFMGIPRKSVPGVTSINSVSFGRNVFVKEQKEHSRNVDIGAIYHMGEVFENNRVKLDLESLTAHCFITGSTGSGKSNTTYKIIEELIKNNVKFLVIEPAKGEYKLAFGGMPDINIFTTNPKYYDMLCINPFEFNEEIHVLEHLDRLIEIFSACWPLYAAMPALLKASFEKAYIFHGWDLNHSIYINQGNGKFPTFKDVVEILPELLEESRFSAETKGDYIGALVTRVESLTNGLVGQIFTGNAIDDDILFNQNTIVDLSRIGSIETKALLMGVLILKLSEFRQSTSIGTNLPLKHVTILEEAHNLLKKTSTDQNQESANLQGKSVEMISNSIAEMRTFGEGFIIVDQSPTSVDISAIKNTNTKIIMRLPEKSDCEVAGHSIGLKDEQIMELTKLDKGVAAIYQNNWLEAVLAKIDKCSNLYEISTTPVQDRKNRTALIGDLLTELITQDADNNFNMSWFNTIINSSKVSKFAKTDIRNLFLEYQKKFGTDEQQFAFSELIFKLMNCNDLFKIFKDRLPEEVLEESEIDDSVVSICRIWSDCIYNNLDFYAYFYDEQTKDQAFINLLLYKIQSEPDDYRYKLVLYCIG</sequence>
<evidence type="ECO:0000256" key="3">
    <source>
        <dbReference type="ARBA" id="ARBA00048954"/>
    </source>
</evidence>
<evidence type="ECO:0000313" key="7">
    <source>
        <dbReference type="EMBL" id="KKH63866.1"/>
    </source>
</evidence>
<dbReference type="AlphaFoldDB" id="A0A0F8SAL6"/>
<comment type="caution">
    <text evidence="7">The sequence shown here is derived from an EMBL/GenBank/DDBJ whole genome shotgun (WGS) entry which is preliminary data.</text>
</comment>
<evidence type="ECO:0000256" key="4">
    <source>
        <dbReference type="ARBA" id="ARBA00048988"/>
    </source>
</evidence>
<protein>
    <recommendedName>
        <fullName evidence="6">Helicase HerA central domain-containing protein</fullName>
    </recommendedName>
</protein>
<evidence type="ECO:0000256" key="1">
    <source>
        <dbReference type="ARBA" id="ARBA00007816"/>
    </source>
</evidence>
<feature type="non-terminal residue" evidence="7">
    <location>
        <position position="1"/>
    </location>
</feature>
<organism evidence="7">
    <name type="scientific">Methanosarcina mazei</name>
    <name type="common">Methanosarcina frisia</name>
    <dbReference type="NCBI Taxonomy" id="2209"/>
    <lineage>
        <taxon>Archaea</taxon>
        <taxon>Methanobacteriati</taxon>
        <taxon>Methanobacteriota</taxon>
        <taxon>Stenosarchaea group</taxon>
        <taxon>Methanomicrobia</taxon>
        <taxon>Methanosarcinales</taxon>
        <taxon>Methanosarcinaceae</taxon>
        <taxon>Methanosarcina</taxon>
    </lineage>
</organism>
<dbReference type="PATRIC" id="fig|2209.86.peg.1365"/>
<name>A0A0F8SAL6_METMZ</name>
<evidence type="ECO:0000259" key="6">
    <source>
        <dbReference type="Pfam" id="PF01935"/>
    </source>
</evidence>
<comment type="catalytic activity">
    <reaction evidence="4">
        <text>ATP + H2O = ADP + phosphate + H(+)</text>
        <dbReference type="Rhea" id="RHEA:13065"/>
        <dbReference type="ChEBI" id="CHEBI:15377"/>
        <dbReference type="ChEBI" id="CHEBI:15378"/>
        <dbReference type="ChEBI" id="CHEBI:30616"/>
        <dbReference type="ChEBI" id="CHEBI:43474"/>
        <dbReference type="ChEBI" id="CHEBI:456216"/>
        <dbReference type="EC" id="5.6.2.4"/>
    </reaction>
</comment>
<feature type="region of interest" description="Disordered" evidence="5">
    <location>
        <begin position="302"/>
        <end position="323"/>
    </location>
</feature>
<comment type="catalytic activity">
    <reaction evidence="3">
        <text>ATP + H2O = ADP + phosphate + H(+)</text>
        <dbReference type="Rhea" id="RHEA:13065"/>
        <dbReference type="ChEBI" id="CHEBI:15377"/>
        <dbReference type="ChEBI" id="CHEBI:15378"/>
        <dbReference type="ChEBI" id="CHEBI:30616"/>
        <dbReference type="ChEBI" id="CHEBI:43474"/>
        <dbReference type="ChEBI" id="CHEBI:456216"/>
        <dbReference type="EC" id="5.6.2.3"/>
    </reaction>
</comment>
<comment type="similarity">
    <text evidence="1">Belongs to the HerA family.</text>
</comment>
<dbReference type="PANTHER" id="PTHR42957:SF1">
    <property type="entry name" value="HELICASE MJ1565-RELATED"/>
    <property type="match status" value="1"/>
</dbReference>
<dbReference type="EMBL" id="JJQP01000209">
    <property type="protein sequence ID" value="KKH63866.1"/>
    <property type="molecule type" value="Genomic_DNA"/>
</dbReference>
<dbReference type="Gene3D" id="3.40.50.300">
    <property type="entry name" value="P-loop containing nucleotide triphosphate hydrolases"/>
    <property type="match status" value="2"/>
</dbReference>
<evidence type="ECO:0000256" key="5">
    <source>
        <dbReference type="SAM" id="MobiDB-lite"/>
    </source>
</evidence>